<evidence type="ECO:0000256" key="2">
    <source>
        <dbReference type="ARBA" id="ARBA00022692"/>
    </source>
</evidence>
<feature type="transmembrane region" description="Helical" evidence="7">
    <location>
        <begin position="1100"/>
        <end position="1124"/>
    </location>
</feature>
<feature type="region of interest" description="Disordered" evidence="6">
    <location>
        <begin position="370"/>
        <end position="402"/>
    </location>
</feature>
<dbReference type="GO" id="GO:0005216">
    <property type="term" value="F:monoatomic ion channel activity"/>
    <property type="evidence" value="ECO:0007669"/>
    <property type="project" value="InterPro"/>
</dbReference>
<evidence type="ECO:0000259" key="8">
    <source>
        <dbReference type="PROSITE" id="PS50004"/>
    </source>
</evidence>
<keyword evidence="3" id="KW-0106">Calcium</keyword>
<organism evidence="10 11">
    <name type="scientific">Symbiodinium natans</name>
    <dbReference type="NCBI Taxonomy" id="878477"/>
    <lineage>
        <taxon>Eukaryota</taxon>
        <taxon>Sar</taxon>
        <taxon>Alveolata</taxon>
        <taxon>Dinophyceae</taxon>
        <taxon>Suessiales</taxon>
        <taxon>Symbiodiniaceae</taxon>
        <taxon>Symbiodinium</taxon>
    </lineage>
</organism>
<dbReference type="InterPro" id="IPR011992">
    <property type="entry name" value="EF-hand-dom_pair"/>
</dbReference>
<feature type="compositionally biased region" description="Basic and acidic residues" evidence="6">
    <location>
        <begin position="8"/>
        <end position="18"/>
    </location>
</feature>
<dbReference type="SUPFAM" id="SSF49562">
    <property type="entry name" value="C2 domain (Calcium/lipid-binding domain, CaLB)"/>
    <property type="match status" value="1"/>
</dbReference>
<dbReference type="Gene3D" id="1.20.120.350">
    <property type="entry name" value="Voltage-gated potassium channels. Chain C"/>
    <property type="match status" value="1"/>
</dbReference>
<dbReference type="SMART" id="SM00239">
    <property type="entry name" value="C2"/>
    <property type="match status" value="1"/>
</dbReference>
<dbReference type="InterPro" id="IPR002048">
    <property type="entry name" value="EF_hand_dom"/>
</dbReference>
<protein>
    <submittedName>
        <fullName evidence="10">Scn4aa protein</fullName>
    </submittedName>
</protein>
<dbReference type="InterPro" id="IPR027267">
    <property type="entry name" value="AH/BAR_dom_sf"/>
</dbReference>
<dbReference type="PANTHER" id="PTHR46726">
    <property type="entry name" value="TWO PORE CHANNEL 3"/>
    <property type="match status" value="1"/>
</dbReference>
<dbReference type="PROSITE" id="PS00018">
    <property type="entry name" value="EF_HAND_1"/>
    <property type="match status" value="1"/>
</dbReference>
<gene>
    <name evidence="10" type="primary">scn4aa</name>
    <name evidence="10" type="ORF">SNAT2548_LOCUS18631</name>
</gene>
<feature type="domain" description="EF-hand" evidence="9">
    <location>
        <begin position="1185"/>
        <end position="1220"/>
    </location>
</feature>
<feature type="transmembrane region" description="Helical" evidence="7">
    <location>
        <begin position="485"/>
        <end position="507"/>
    </location>
</feature>
<feature type="transmembrane region" description="Helical" evidence="7">
    <location>
        <begin position="915"/>
        <end position="934"/>
    </location>
</feature>
<reference evidence="10" key="1">
    <citation type="submission" date="2021-02" db="EMBL/GenBank/DDBJ databases">
        <authorList>
            <person name="Dougan E. K."/>
            <person name="Rhodes N."/>
            <person name="Thang M."/>
            <person name="Chan C."/>
        </authorList>
    </citation>
    <scope>NUCLEOTIDE SEQUENCE</scope>
</reference>
<dbReference type="InterPro" id="IPR035892">
    <property type="entry name" value="C2_domain_sf"/>
</dbReference>
<evidence type="ECO:0000313" key="11">
    <source>
        <dbReference type="Proteomes" id="UP000604046"/>
    </source>
</evidence>
<feature type="transmembrane region" description="Helical" evidence="7">
    <location>
        <begin position="962"/>
        <end position="982"/>
    </location>
</feature>
<accession>A0A812PZX4</accession>
<dbReference type="Gene3D" id="1.20.1270.60">
    <property type="entry name" value="Arfaptin homology (AH) domain/BAR domain"/>
    <property type="match status" value="1"/>
</dbReference>
<dbReference type="Pfam" id="PF00520">
    <property type="entry name" value="Ion_trans"/>
    <property type="match status" value="1"/>
</dbReference>
<dbReference type="Proteomes" id="UP000604046">
    <property type="component" value="Unassembled WGS sequence"/>
</dbReference>
<proteinExistence type="predicted"/>
<dbReference type="GO" id="GO:0016020">
    <property type="term" value="C:membrane"/>
    <property type="evidence" value="ECO:0007669"/>
    <property type="project" value="UniProtKB-SubCell"/>
</dbReference>
<keyword evidence="5 7" id="KW-0472">Membrane</keyword>
<evidence type="ECO:0000256" key="1">
    <source>
        <dbReference type="ARBA" id="ARBA00004141"/>
    </source>
</evidence>
<evidence type="ECO:0000256" key="7">
    <source>
        <dbReference type="SAM" id="Phobius"/>
    </source>
</evidence>
<keyword evidence="11" id="KW-1185">Reference proteome</keyword>
<dbReference type="PROSITE" id="PS50222">
    <property type="entry name" value="EF_HAND_2"/>
    <property type="match status" value="1"/>
</dbReference>
<dbReference type="SUPFAM" id="SSF81324">
    <property type="entry name" value="Voltage-gated potassium channels"/>
    <property type="match status" value="2"/>
</dbReference>
<comment type="caution">
    <text evidence="10">The sequence shown here is derived from an EMBL/GenBank/DDBJ whole genome shotgun (WGS) entry which is preliminary data.</text>
</comment>
<keyword evidence="4 7" id="KW-1133">Transmembrane helix</keyword>
<sequence length="1349" mass="148937">MTSTSEARQCEDELRAPRLEPPVGVHSQWGKSQDVRERGTSPNSAESRPRWDSKVLDVEVDRAAQKLMTASCTVQVAEAVVAALTDAGSRLQRCSTACILPKERRSLAACLKQEDEMTAMASQSFLDASSSLGAVLISLASAMSQSMLLPLESFHRGASADHLRKKAALDDLRERELSCSNAVTECLQKRDRARGGLQSAMRELEKTQKKAGEKKKGLARFTRGDGEKDIAAAELKVQKAASVQTTSIEELAARTEEANEARLLRENAAKDVDLLLSCIETVRTRLLARCLNNCALAYGEAARSLRNSAADMQGQVSCLRQGSARADVPTLGGDGESSLPPWALEALKVSKKRPSTIVSSILDAEELQDQAQSWEEKHPESPFTVPMPRPNASPGALSSQGRGFLNARSETSPAILTGHSLPLASPACEASRRDSSQRFIERGRTIAQSTGRINVRRIRTNLHTGWSAFWADPFHSVIHHSTIKIIAFFCASYLFTHLLFSLVYYMVDESCDLKIQSLLDAMYLSLEVGMTIGWGLPGSPYMKQKGARQPCLSITAALACRCHVLHWTPLAQIQNALMIGLMYCRMSRGTSSAEPTTSGPVVGFMQSGRMDTDLFYQHLAGLTAEYDRLVQEKADLAKLINDASSALLSADDGCVLDREVAGSIISHKDEEQPAEGMQRAVSGPGSSFKKQASFAIDADDFDQAKLVNMAYEIEVNIWRATGLREADIVPGMSSDPYCICAVQGKGKSTFQTPTVSNDLSPVWNVSARITDFHYGDTLCFTVWDKDFGKTDDALGQALLPSEKIIPHGFDEWLVLAGMGSKGVVSSADDISSIRVSIRVLRKFPQEQTQYEEPVVQLANLESRSPATCWSDVVGGDVGDEEAEGLTGIEEGEPGQPRRTCFQCLQNFLLSEKFELFLAAVLCLNIMSMALELQYDGWEIGYLLDYGFYKSSIQDRFAWGNDFLLYLDIAFSVVFTIDVTVRISILQGLFFRGGITNYIDLLVVVLSWVVYILAENFPIKPMILRLIRFGKLVRALKVVRISQSLESLAFLMSCLRASGTVLVWTMSLLACIQCIAALFVSNMLHFFLTDESWDVQVRRDVFRYYGTFTGSFLTMFEILFANWAPACRVLTDNVTEWWTLFFLLYRCLVGFAVLNVVNAVFVQSTLKVAHADEELQFEAKQKAQRTLMTKLQNMFLALDTSGDGLLSWDEFNEAISSPKMAFWMSQLELESSDLKSLFNLLDGGDGLISVNEFMEGATRLRGSVSSSLSSSTERSTLHSPTGPAKSIDVARLLMLCSAAKIGDNCLNFRSKKLHRCMPRYEDRKDGEGQCQCTARSGCIFFSTLTMKRVL</sequence>
<name>A0A812PZX4_9DINO</name>
<feature type="transmembrane region" description="Helical" evidence="7">
    <location>
        <begin position="1060"/>
        <end position="1079"/>
    </location>
</feature>
<keyword evidence="2 7" id="KW-0812">Transmembrane</keyword>
<dbReference type="Gene3D" id="1.10.238.10">
    <property type="entry name" value="EF-hand"/>
    <property type="match status" value="1"/>
</dbReference>
<dbReference type="Pfam" id="PF00168">
    <property type="entry name" value="C2"/>
    <property type="match status" value="1"/>
</dbReference>
<dbReference type="EMBL" id="CAJNDS010002152">
    <property type="protein sequence ID" value="CAE7352868.1"/>
    <property type="molecule type" value="Genomic_DNA"/>
</dbReference>
<feature type="transmembrane region" description="Helical" evidence="7">
    <location>
        <begin position="994"/>
        <end position="1013"/>
    </location>
</feature>
<dbReference type="SUPFAM" id="SSF47473">
    <property type="entry name" value="EF-hand"/>
    <property type="match status" value="1"/>
</dbReference>
<dbReference type="PANTHER" id="PTHR46726:SF1">
    <property type="entry name" value="TWO-PORE CALCIUM CHANNEL 3"/>
    <property type="match status" value="1"/>
</dbReference>
<dbReference type="CDD" id="cd00030">
    <property type="entry name" value="C2"/>
    <property type="match status" value="1"/>
</dbReference>
<dbReference type="PROSITE" id="PS50004">
    <property type="entry name" value="C2"/>
    <property type="match status" value="1"/>
</dbReference>
<feature type="transmembrane region" description="Helical" evidence="7">
    <location>
        <begin position="1136"/>
        <end position="1156"/>
    </location>
</feature>
<evidence type="ECO:0000256" key="6">
    <source>
        <dbReference type="SAM" id="MobiDB-lite"/>
    </source>
</evidence>
<dbReference type="Gene3D" id="1.10.287.70">
    <property type="match status" value="2"/>
</dbReference>
<dbReference type="InterPro" id="IPR018247">
    <property type="entry name" value="EF_Hand_1_Ca_BS"/>
</dbReference>
<comment type="subcellular location">
    <subcellularLocation>
        <location evidence="1">Membrane</location>
        <topology evidence="1">Multi-pass membrane protein</topology>
    </subcellularLocation>
</comment>
<evidence type="ECO:0000313" key="10">
    <source>
        <dbReference type="EMBL" id="CAE7352868.1"/>
    </source>
</evidence>
<evidence type="ECO:0000256" key="3">
    <source>
        <dbReference type="ARBA" id="ARBA00022837"/>
    </source>
</evidence>
<feature type="domain" description="C2" evidence="8">
    <location>
        <begin position="690"/>
        <end position="813"/>
    </location>
</feature>
<evidence type="ECO:0000259" key="9">
    <source>
        <dbReference type="PROSITE" id="PS50222"/>
    </source>
</evidence>
<dbReference type="InterPro" id="IPR005821">
    <property type="entry name" value="Ion_trans_dom"/>
</dbReference>
<dbReference type="Gene3D" id="2.60.40.150">
    <property type="entry name" value="C2 domain"/>
    <property type="match status" value="1"/>
</dbReference>
<evidence type="ECO:0000256" key="5">
    <source>
        <dbReference type="ARBA" id="ARBA00023136"/>
    </source>
</evidence>
<dbReference type="InterPro" id="IPR027359">
    <property type="entry name" value="Volt_channel_dom_sf"/>
</dbReference>
<dbReference type="OrthoDB" id="270970at2759"/>
<dbReference type="SMART" id="SM00054">
    <property type="entry name" value="EFh"/>
    <property type="match status" value="2"/>
</dbReference>
<dbReference type="GO" id="GO:0005509">
    <property type="term" value="F:calcium ion binding"/>
    <property type="evidence" value="ECO:0007669"/>
    <property type="project" value="InterPro"/>
</dbReference>
<feature type="region of interest" description="Disordered" evidence="6">
    <location>
        <begin position="1"/>
        <end position="52"/>
    </location>
</feature>
<dbReference type="InterPro" id="IPR000008">
    <property type="entry name" value="C2_dom"/>
</dbReference>
<evidence type="ECO:0000256" key="4">
    <source>
        <dbReference type="ARBA" id="ARBA00022989"/>
    </source>
</evidence>